<organism evidence="5 6">
    <name type="scientific">Aegilops tauschii subsp. strangulata</name>
    <name type="common">Goatgrass</name>
    <dbReference type="NCBI Taxonomy" id="200361"/>
    <lineage>
        <taxon>Eukaryota</taxon>
        <taxon>Viridiplantae</taxon>
        <taxon>Streptophyta</taxon>
        <taxon>Embryophyta</taxon>
        <taxon>Tracheophyta</taxon>
        <taxon>Spermatophyta</taxon>
        <taxon>Magnoliopsida</taxon>
        <taxon>Liliopsida</taxon>
        <taxon>Poales</taxon>
        <taxon>Poaceae</taxon>
        <taxon>BOP clade</taxon>
        <taxon>Pooideae</taxon>
        <taxon>Triticodae</taxon>
        <taxon>Triticeae</taxon>
        <taxon>Triticinae</taxon>
        <taxon>Aegilops</taxon>
    </lineage>
</organism>
<reference evidence="5" key="5">
    <citation type="journal article" date="2021" name="G3 (Bethesda)">
        <title>Aegilops tauschii genome assembly Aet v5.0 features greater sequence contiguity and improved annotation.</title>
        <authorList>
            <person name="Wang L."/>
            <person name="Zhu T."/>
            <person name="Rodriguez J.C."/>
            <person name="Deal K.R."/>
            <person name="Dubcovsky J."/>
            <person name="McGuire P.E."/>
            <person name="Lux T."/>
            <person name="Spannagl M."/>
            <person name="Mayer K.F.X."/>
            <person name="Baldrich P."/>
            <person name="Meyers B.C."/>
            <person name="Huo N."/>
            <person name="Gu Y.Q."/>
            <person name="Zhou H."/>
            <person name="Devos K.M."/>
            <person name="Bennetzen J.L."/>
            <person name="Unver T."/>
            <person name="Budak H."/>
            <person name="Gulick P.J."/>
            <person name="Galiba G."/>
            <person name="Kalapos B."/>
            <person name="Nelson D.R."/>
            <person name="Li P."/>
            <person name="You F.M."/>
            <person name="Luo M.C."/>
            <person name="Dvorak J."/>
        </authorList>
    </citation>
    <scope>NUCLEOTIDE SEQUENCE [LARGE SCALE GENOMIC DNA]</scope>
    <source>
        <strain evidence="5">cv. AL8/78</strain>
    </source>
</reference>
<dbReference type="SMART" id="SM00856">
    <property type="entry name" value="PMEI"/>
    <property type="match status" value="1"/>
</dbReference>
<feature type="domain" description="Pectinesterase inhibitor" evidence="4">
    <location>
        <begin position="28"/>
        <end position="175"/>
    </location>
</feature>
<dbReference type="InterPro" id="IPR051955">
    <property type="entry name" value="PME_Inhibitor"/>
</dbReference>
<feature type="signal peptide" evidence="3">
    <location>
        <begin position="1"/>
        <end position="26"/>
    </location>
</feature>
<reference evidence="6" key="2">
    <citation type="journal article" date="2017" name="Nat. Plants">
        <title>The Aegilops tauschii genome reveals multiple impacts of transposons.</title>
        <authorList>
            <person name="Zhao G."/>
            <person name="Zou C."/>
            <person name="Li K."/>
            <person name="Wang K."/>
            <person name="Li T."/>
            <person name="Gao L."/>
            <person name="Zhang X."/>
            <person name="Wang H."/>
            <person name="Yang Z."/>
            <person name="Liu X."/>
            <person name="Jiang W."/>
            <person name="Mao L."/>
            <person name="Kong X."/>
            <person name="Jiao Y."/>
            <person name="Jia J."/>
        </authorList>
    </citation>
    <scope>NUCLEOTIDE SEQUENCE [LARGE SCALE GENOMIC DNA]</scope>
    <source>
        <strain evidence="6">cv. AL8/78</strain>
    </source>
</reference>
<dbReference type="AlphaFoldDB" id="A0A453M4P5"/>
<dbReference type="Pfam" id="PF04043">
    <property type="entry name" value="PMEI"/>
    <property type="match status" value="1"/>
</dbReference>
<protein>
    <recommendedName>
        <fullName evidence="4">Pectinesterase inhibitor domain-containing protein</fullName>
    </recommendedName>
</protein>
<dbReference type="SUPFAM" id="SSF101148">
    <property type="entry name" value="Plant invertase/pectin methylesterase inhibitor"/>
    <property type="match status" value="1"/>
</dbReference>
<reference evidence="6" key="1">
    <citation type="journal article" date="2014" name="Science">
        <title>Ancient hybridizations among the ancestral genomes of bread wheat.</title>
        <authorList>
            <consortium name="International Wheat Genome Sequencing Consortium,"/>
            <person name="Marcussen T."/>
            <person name="Sandve S.R."/>
            <person name="Heier L."/>
            <person name="Spannagl M."/>
            <person name="Pfeifer M."/>
            <person name="Jakobsen K.S."/>
            <person name="Wulff B.B."/>
            <person name="Steuernagel B."/>
            <person name="Mayer K.F."/>
            <person name="Olsen O.A."/>
        </authorList>
    </citation>
    <scope>NUCLEOTIDE SEQUENCE [LARGE SCALE GENOMIC DNA]</scope>
    <source>
        <strain evidence="6">cv. AL8/78</strain>
    </source>
</reference>
<feature type="region of interest" description="Disordered" evidence="2">
    <location>
        <begin position="222"/>
        <end position="372"/>
    </location>
</feature>
<dbReference type="PANTHER" id="PTHR31080">
    <property type="entry name" value="PECTINESTERASE INHIBITOR-LIKE"/>
    <property type="match status" value="1"/>
</dbReference>
<evidence type="ECO:0000313" key="6">
    <source>
        <dbReference type="Proteomes" id="UP000015105"/>
    </source>
</evidence>
<reference evidence="5" key="4">
    <citation type="submission" date="2019-03" db="UniProtKB">
        <authorList>
            <consortium name="EnsemblPlants"/>
        </authorList>
    </citation>
    <scope>IDENTIFICATION</scope>
</reference>
<accession>A0A453M4P5</accession>
<dbReference type="GO" id="GO:0004857">
    <property type="term" value="F:enzyme inhibitor activity"/>
    <property type="evidence" value="ECO:0007669"/>
    <property type="project" value="InterPro"/>
</dbReference>
<reference evidence="5" key="3">
    <citation type="journal article" date="2017" name="Nature">
        <title>Genome sequence of the progenitor of the wheat D genome Aegilops tauschii.</title>
        <authorList>
            <person name="Luo M.C."/>
            <person name="Gu Y.Q."/>
            <person name="Puiu D."/>
            <person name="Wang H."/>
            <person name="Twardziok S.O."/>
            <person name="Deal K.R."/>
            <person name="Huo N."/>
            <person name="Zhu T."/>
            <person name="Wang L."/>
            <person name="Wang Y."/>
            <person name="McGuire P.E."/>
            <person name="Liu S."/>
            <person name="Long H."/>
            <person name="Ramasamy R.K."/>
            <person name="Rodriguez J.C."/>
            <person name="Van S.L."/>
            <person name="Yuan L."/>
            <person name="Wang Z."/>
            <person name="Xia Z."/>
            <person name="Xiao L."/>
            <person name="Anderson O.D."/>
            <person name="Ouyang S."/>
            <person name="Liang Y."/>
            <person name="Zimin A.V."/>
            <person name="Pertea G."/>
            <person name="Qi P."/>
            <person name="Bennetzen J.L."/>
            <person name="Dai X."/>
            <person name="Dawson M.W."/>
            <person name="Muller H.G."/>
            <person name="Kugler K."/>
            <person name="Rivarola-Duarte L."/>
            <person name="Spannagl M."/>
            <person name="Mayer K.F.X."/>
            <person name="Lu F.H."/>
            <person name="Bevan M.W."/>
            <person name="Leroy P."/>
            <person name="Li P."/>
            <person name="You F.M."/>
            <person name="Sun Q."/>
            <person name="Liu Z."/>
            <person name="Lyons E."/>
            <person name="Wicker T."/>
            <person name="Salzberg S.L."/>
            <person name="Devos K.M."/>
            <person name="Dvorak J."/>
        </authorList>
    </citation>
    <scope>NUCLEOTIDE SEQUENCE [LARGE SCALE GENOMIC DNA]</scope>
    <source>
        <strain evidence="5">cv. AL8/78</strain>
    </source>
</reference>
<dbReference type="InterPro" id="IPR035513">
    <property type="entry name" value="Invertase/methylesterase_inhib"/>
</dbReference>
<name>A0A453M4P5_AEGTS</name>
<dbReference type="Proteomes" id="UP000015105">
    <property type="component" value="Chromosome 5D"/>
</dbReference>
<dbReference type="Gene3D" id="1.20.140.40">
    <property type="entry name" value="Invertase/pectin methylesterase inhibitor family protein"/>
    <property type="match status" value="1"/>
</dbReference>
<keyword evidence="6" id="KW-1185">Reference proteome</keyword>
<dbReference type="CDD" id="cd15801">
    <property type="entry name" value="PMEI-like_1"/>
    <property type="match status" value="1"/>
</dbReference>
<evidence type="ECO:0000256" key="3">
    <source>
        <dbReference type="SAM" id="SignalP"/>
    </source>
</evidence>
<sequence>SASAMAGLPRLVVLLLLVFAVPVAQPTPYSDNLQDACNKTLFPKVCIQSLTTNPETRTADARRLAELSVYVAKEVGTTVAAFAHHELSGVKEDTLFKCLDGCSDDIEETVAHLSALTREPTCAKFLEIKSWLSATLGGSNTCEETCKDAPISDVKNAVVTKSLEFEKLLRVTLDLITEASGPMPAAGAAVAPTAWDSGAPGSYGASTSGSYGSSAAPESFDSASLSGSYGSSAPESSDSASASGSYGSSASASEAPSSDASAPSSAPTSEASSADAPSSYGSSASGSEAPSADASAPSNAQTSDSPSADAPASSYGAASGPAADAPSSSPSDADASSSGAADSPSSGASYGSAGAPSPSGSGDSAPEADSTA</sequence>
<evidence type="ECO:0000259" key="4">
    <source>
        <dbReference type="SMART" id="SM00856"/>
    </source>
</evidence>
<keyword evidence="1 3" id="KW-0732">Signal</keyword>
<evidence type="ECO:0000256" key="1">
    <source>
        <dbReference type="ARBA" id="ARBA00022729"/>
    </source>
</evidence>
<feature type="chain" id="PRO_5019198013" description="Pectinesterase inhibitor domain-containing protein" evidence="3">
    <location>
        <begin position="27"/>
        <end position="372"/>
    </location>
</feature>
<dbReference type="PANTHER" id="PTHR31080:SF21">
    <property type="entry name" value="OS07G0247000 PROTEIN"/>
    <property type="match status" value="1"/>
</dbReference>
<dbReference type="FunFam" id="1.20.140.40:FF:000007">
    <property type="entry name" value="Pectinesterase inhibitor"/>
    <property type="match status" value="1"/>
</dbReference>
<proteinExistence type="predicted"/>
<dbReference type="EnsemblPlants" id="AET5Gv21042000.2">
    <property type="protein sequence ID" value="AET5Gv21042000.2"/>
    <property type="gene ID" value="AET5Gv21042000"/>
</dbReference>
<feature type="compositionally biased region" description="Low complexity" evidence="2">
    <location>
        <begin position="222"/>
        <end position="365"/>
    </location>
</feature>
<evidence type="ECO:0000256" key="2">
    <source>
        <dbReference type="SAM" id="MobiDB-lite"/>
    </source>
</evidence>
<dbReference type="NCBIfam" id="TIGR01614">
    <property type="entry name" value="PME_inhib"/>
    <property type="match status" value="1"/>
</dbReference>
<dbReference type="Gramene" id="AET5Gv21042000.2">
    <property type="protein sequence ID" value="AET5Gv21042000.2"/>
    <property type="gene ID" value="AET5Gv21042000"/>
</dbReference>
<evidence type="ECO:0000313" key="5">
    <source>
        <dbReference type="EnsemblPlants" id="AET5Gv21042000.2"/>
    </source>
</evidence>
<dbReference type="InterPro" id="IPR006501">
    <property type="entry name" value="Pectinesterase_inhib_dom"/>
</dbReference>